<name>A0A7K1U6B4_9BACT</name>
<dbReference type="NCBIfam" id="TIGR04056">
    <property type="entry name" value="OMP_RagA_SusC"/>
    <property type="match status" value="1"/>
</dbReference>
<dbReference type="InterPro" id="IPR023996">
    <property type="entry name" value="TonB-dep_OMP_SusC/RagA"/>
</dbReference>
<comment type="subcellular location">
    <subcellularLocation>
        <location evidence="1 8">Cell outer membrane</location>
        <topology evidence="1 8">Multi-pass membrane protein</topology>
    </subcellularLocation>
</comment>
<evidence type="ECO:0000313" key="12">
    <source>
        <dbReference type="Proteomes" id="UP000461730"/>
    </source>
</evidence>
<evidence type="ECO:0000259" key="10">
    <source>
        <dbReference type="Pfam" id="PF07715"/>
    </source>
</evidence>
<keyword evidence="7 8" id="KW-0998">Cell outer membrane</keyword>
<feature type="chain" id="PRO_5029443992" evidence="9">
    <location>
        <begin position="24"/>
        <end position="1093"/>
    </location>
</feature>
<keyword evidence="3 8" id="KW-1134">Transmembrane beta strand</keyword>
<gene>
    <name evidence="11" type="ORF">GO493_16620</name>
</gene>
<dbReference type="GO" id="GO:0009279">
    <property type="term" value="C:cell outer membrane"/>
    <property type="evidence" value="ECO:0007669"/>
    <property type="project" value="UniProtKB-SubCell"/>
</dbReference>
<dbReference type="Gene3D" id="2.60.40.1120">
    <property type="entry name" value="Carboxypeptidase-like, regulatory domain"/>
    <property type="match status" value="1"/>
</dbReference>
<proteinExistence type="inferred from homology"/>
<dbReference type="InterPro" id="IPR036942">
    <property type="entry name" value="Beta-barrel_TonB_sf"/>
</dbReference>
<evidence type="ECO:0000313" key="11">
    <source>
        <dbReference type="EMBL" id="MVT09897.1"/>
    </source>
</evidence>
<dbReference type="Pfam" id="PF13715">
    <property type="entry name" value="CarbopepD_reg_2"/>
    <property type="match status" value="1"/>
</dbReference>
<keyword evidence="5 9" id="KW-0732">Signal</keyword>
<dbReference type="GO" id="GO:0044718">
    <property type="term" value="P:siderophore transmembrane transport"/>
    <property type="evidence" value="ECO:0007669"/>
    <property type="project" value="TreeGrafter"/>
</dbReference>
<dbReference type="PROSITE" id="PS52016">
    <property type="entry name" value="TONB_DEPENDENT_REC_3"/>
    <property type="match status" value="1"/>
</dbReference>
<keyword evidence="12" id="KW-1185">Reference proteome</keyword>
<reference evidence="11 12" key="1">
    <citation type="submission" date="2019-12" db="EMBL/GenBank/DDBJ databases">
        <title>Chitinophaga sp. strain ysch24 (GDMCC 1.1355), whole genome shotgun sequence.</title>
        <authorList>
            <person name="Zhang X."/>
        </authorList>
    </citation>
    <scope>NUCLEOTIDE SEQUENCE [LARGE SCALE GENOMIC DNA]</scope>
    <source>
        <strain evidence="12">ysch24</strain>
    </source>
</reference>
<dbReference type="Pfam" id="PF07715">
    <property type="entry name" value="Plug"/>
    <property type="match status" value="1"/>
</dbReference>
<keyword evidence="4 8" id="KW-0812">Transmembrane</keyword>
<evidence type="ECO:0000256" key="8">
    <source>
        <dbReference type="PROSITE-ProRule" id="PRU01360"/>
    </source>
</evidence>
<comment type="similarity">
    <text evidence="8">Belongs to the TonB-dependent receptor family.</text>
</comment>
<evidence type="ECO:0000256" key="6">
    <source>
        <dbReference type="ARBA" id="ARBA00023136"/>
    </source>
</evidence>
<dbReference type="InterPro" id="IPR012910">
    <property type="entry name" value="Plug_dom"/>
</dbReference>
<evidence type="ECO:0000256" key="1">
    <source>
        <dbReference type="ARBA" id="ARBA00004571"/>
    </source>
</evidence>
<dbReference type="PANTHER" id="PTHR30069">
    <property type="entry name" value="TONB-DEPENDENT OUTER MEMBRANE RECEPTOR"/>
    <property type="match status" value="1"/>
</dbReference>
<feature type="domain" description="TonB-dependent receptor plug" evidence="10">
    <location>
        <begin position="116"/>
        <end position="224"/>
    </location>
</feature>
<dbReference type="AlphaFoldDB" id="A0A7K1U6B4"/>
<keyword evidence="2 8" id="KW-0813">Transport</keyword>
<dbReference type="EMBL" id="WRXN01000006">
    <property type="protein sequence ID" value="MVT09897.1"/>
    <property type="molecule type" value="Genomic_DNA"/>
</dbReference>
<dbReference type="Gene3D" id="2.170.130.10">
    <property type="entry name" value="TonB-dependent receptor, plug domain"/>
    <property type="match status" value="1"/>
</dbReference>
<evidence type="ECO:0000256" key="9">
    <source>
        <dbReference type="SAM" id="SignalP"/>
    </source>
</evidence>
<accession>A0A7K1U6B4</accession>
<protein>
    <submittedName>
        <fullName evidence="11">SusC/RagA family TonB-linked outer membrane protein</fullName>
    </submittedName>
</protein>
<dbReference type="SUPFAM" id="SSF56935">
    <property type="entry name" value="Porins"/>
    <property type="match status" value="1"/>
</dbReference>
<dbReference type="Proteomes" id="UP000461730">
    <property type="component" value="Unassembled WGS sequence"/>
</dbReference>
<evidence type="ECO:0000256" key="2">
    <source>
        <dbReference type="ARBA" id="ARBA00022448"/>
    </source>
</evidence>
<sequence length="1093" mass="119188">MRQSLLLCLMVLLCHAFTCPLQAQTTSKITGTVVDDAGDPIPGATIKIKGGGATIADGTGAFSLPATKGKALIISAIGFETKEVPIDGTVINVKLGVDKKILSEVVITGVGTATSKRKLGIAVESITSDKLTSGPSTSIDQALVGKIPGAQISSISGNPGDPVNILLRGINTVQNGTKPLIMMDGVQVSATDFNSLDLSNVERIEVVQGAASAALYGAQGANGVIQIFTKKGKLGTIAVNYNTNYSFNSYINSGNVKKADKHPYLTDANNNIVDASGNILTYNDYGSIEGISYTYGGATRYGVLDPRNIANKSYNANLKYYDHFKQVFQTGNTWNNNISFSGASDKSDFAISVANNHTTSPVMKNGYVDRSNFTANLGTEIFKGFRIRSTTQLVYTKNTLVPGLGGAGGYLYGKGSKTGNVDDVFSFLNTSPFFDLKYKMADGNSPAYQTADFLSINAFNPYYVKQYVSGLDNKIDIVQSFNANYQVNKFLELDAKYGINYRTETTTWTYKNQTQNANATYYDSWAYTFASDLTGEIDKWDYNTTFQNFLGSAYIKTDFEKDFGLNIPIQTSTQISYDYRKNKYKEYDIYGLGLPLTSPVNLATATEVHVAPTSSVTNTNGNYEETFVTYGYLLNQKIDFGDYGGITGGFRSDWSSAFGSGSSPFTFPHVDGYVLPSSFNFWSAKMEDRIPYFKLRAAYGKAGIQPGPFDRYPTLNQSSLGSSLVYSVPETAQNSALKVEVSKEFETGTDFTVNLNKGKWLGSLNGSFTYWKRKSENVIYTVSSELSSGATGILNNAINMSSKGYQFQLNLPVYHSKNFNWDFTTNFSHQASMIDKINGGADIILTSSAGSTALVLTAGQKIGQIYGLKALTGKDAVYKDGTKYLSDADAGKYEVVNGHLVDTATRGIQFSAETYAFGDPNPKFNASFINSFSFKDIVSLSFQFDWVYGSHLYNQTKEWMYRDGIHGDFTKPVTINGTTAAYTAYYGSAYSGSWGSLYGPGNNATKDYFYEDASFLRLRNISLGFDLAKVMNVKRFKKLQVVFTGRNILTVTKYTGFDPEVSSGAVNSSFDRGVDHSTLPNIKSYMVGLNVGF</sequence>
<keyword evidence="6 8" id="KW-0472">Membrane</keyword>
<dbReference type="SUPFAM" id="SSF49464">
    <property type="entry name" value="Carboxypeptidase regulatory domain-like"/>
    <property type="match status" value="1"/>
</dbReference>
<organism evidence="11 12">
    <name type="scientific">Chitinophaga tropicalis</name>
    <dbReference type="NCBI Taxonomy" id="2683588"/>
    <lineage>
        <taxon>Bacteria</taxon>
        <taxon>Pseudomonadati</taxon>
        <taxon>Bacteroidota</taxon>
        <taxon>Chitinophagia</taxon>
        <taxon>Chitinophagales</taxon>
        <taxon>Chitinophagaceae</taxon>
        <taxon>Chitinophaga</taxon>
    </lineage>
</organism>
<dbReference type="InterPro" id="IPR039426">
    <property type="entry name" value="TonB-dep_rcpt-like"/>
</dbReference>
<dbReference type="Gene3D" id="2.40.170.20">
    <property type="entry name" value="TonB-dependent receptor, beta-barrel domain"/>
    <property type="match status" value="1"/>
</dbReference>
<feature type="signal peptide" evidence="9">
    <location>
        <begin position="1"/>
        <end position="23"/>
    </location>
</feature>
<comment type="caution">
    <text evidence="11">The sequence shown here is derived from an EMBL/GenBank/DDBJ whole genome shotgun (WGS) entry which is preliminary data.</text>
</comment>
<dbReference type="GO" id="GO:0015344">
    <property type="term" value="F:siderophore uptake transmembrane transporter activity"/>
    <property type="evidence" value="ECO:0007669"/>
    <property type="project" value="TreeGrafter"/>
</dbReference>
<evidence type="ECO:0000256" key="7">
    <source>
        <dbReference type="ARBA" id="ARBA00023237"/>
    </source>
</evidence>
<dbReference type="InterPro" id="IPR037066">
    <property type="entry name" value="Plug_dom_sf"/>
</dbReference>
<evidence type="ECO:0000256" key="5">
    <source>
        <dbReference type="ARBA" id="ARBA00022729"/>
    </source>
</evidence>
<evidence type="ECO:0000256" key="4">
    <source>
        <dbReference type="ARBA" id="ARBA00022692"/>
    </source>
</evidence>
<evidence type="ECO:0000256" key="3">
    <source>
        <dbReference type="ARBA" id="ARBA00022452"/>
    </source>
</evidence>
<dbReference type="PANTHER" id="PTHR30069:SF29">
    <property type="entry name" value="HEMOGLOBIN AND HEMOGLOBIN-HAPTOGLOBIN-BINDING PROTEIN 1-RELATED"/>
    <property type="match status" value="1"/>
</dbReference>
<dbReference type="InterPro" id="IPR008969">
    <property type="entry name" value="CarboxyPept-like_regulatory"/>
</dbReference>